<evidence type="ECO:0000313" key="2">
    <source>
        <dbReference type="EMBL" id="MCO1336986.1"/>
    </source>
</evidence>
<dbReference type="InterPro" id="IPR002109">
    <property type="entry name" value="Glutaredoxin"/>
</dbReference>
<dbReference type="Gene3D" id="3.40.30.10">
    <property type="entry name" value="Glutaredoxin"/>
    <property type="match status" value="1"/>
</dbReference>
<proteinExistence type="predicted"/>
<gene>
    <name evidence="2" type="ORF">MO867_21920</name>
</gene>
<dbReference type="InterPro" id="IPR036249">
    <property type="entry name" value="Thioredoxin-like_sf"/>
</dbReference>
<evidence type="ECO:0000259" key="1">
    <source>
        <dbReference type="Pfam" id="PF00462"/>
    </source>
</evidence>
<accession>A0A9X2ESH4</accession>
<dbReference type="EMBL" id="JALBWM010000267">
    <property type="protein sequence ID" value="MCO1336986.1"/>
    <property type="molecule type" value="Genomic_DNA"/>
</dbReference>
<dbReference type="SUPFAM" id="SSF52833">
    <property type="entry name" value="Thioredoxin-like"/>
    <property type="match status" value="1"/>
</dbReference>
<keyword evidence="3" id="KW-1185">Reference proteome</keyword>
<protein>
    <submittedName>
        <fullName evidence="2">Glutaredoxin family protein</fullName>
    </submittedName>
</protein>
<dbReference type="AlphaFoldDB" id="A0A9X2ESH4"/>
<dbReference type="RefSeq" id="WP_252473119.1">
    <property type="nucleotide sequence ID" value="NZ_JALBWM010000267.1"/>
</dbReference>
<name>A0A9X2ESH4_9GAMM</name>
<comment type="caution">
    <text evidence="2">The sequence shown here is derived from an EMBL/GenBank/DDBJ whole genome shotgun (WGS) entry which is preliminary data.</text>
</comment>
<feature type="domain" description="Glutaredoxin" evidence="1">
    <location>
        <begin position="46"/>
        <end position="83"/>
    </location>
</feature>
<organism evidence="2 3">
    <name type="scientific">Microbulbifer okhotskensis</name>
    <dbReference type="NCBI Taxonomy" id="2926617"/>
    <lineage>
        <taxon>Bacteria</taxon>
        <taxon>Pseudomonadati</taxon>
        <taxon>Pseudomonadota</taxon>
        <taxon>Gammaproteobacteria</taxon>
        <taxon>Cellvibrionales</taxon>
        <taxon>Microbulbiferaceae</taxon>
        <taxon>Microbulbifer</taxon>
    </lineage>
</organism>
<dbReference type="PROSITE" id="PS51354">
    <property type="entry name" value="GLUTAREDOXIN_2"/>
    <property type="match status" value="1"/>
</dbReference>
<sequence>MRTLFICILVLVVFQRWDDISSVLSLSGGSAVAPYVADVDVPNDVVVLYATKWCGYCKRARQLLRKHDIEYIEYDIEASREGRVQYDRLGGGACRYC</sequence>
<reference evidence="2" key="1">
    <citation type="journal article" date="2022" name="Arch. Microbiol.">
        <title>Microbulbifer okhotskensis sp. nov., isolated from a deep bottom sediment of the Okhotsk Sea.</title>
        <authorList>
            <person name="Romanenko L."/>
            <person name="Kurilenko V."/>
            <person name="Otstavnykh N."/>
            <person name="Velansky P."/>
            <person name="Isaeva M."/>
            <person name="Mikhailov V."/>
        </authorList>
    </citation>
    <scope>NUCLEOTIDE SEQUENCE</scope>
    <source>
        <strain evidence="2">OS29</strain>
    </source>
</reference>
<dbReference type="Proteomes" id="UP001139028">
    <property type="component" value="Unassembled WGS sequence"/>
</dbReference>
<dbReference type="Pfam" id="PF00462">
    <property type="entry name" value="Glutaredoxin"/>
    <property type="match status" value="1"/>
</dbReference>
<evidence type="ECO:0000313" key="3">
    <source>
        <dbReference type="Proteomes" id="UP001139028"/>
    </source>
</evidence>